<evidence type="ECO:0000313" key="2">
    <source>
        <dbReference type="EMBL" id="OMP00437.1"/>
    </source>
</evidence>
<organism evidence="2 3">
    <name type="scientific">Corchorus olitorius</name>
    <dbReference type="NCBI Taxonomy" id="93759"/>
    <lineage>
        <taxon>Eukaryota</taxon>
        <taxon>Viridiplantae</taxon>
        <taxon>Streptophyta</taxon>
        <taxon>Embryophyta</taxon>
        <taxon>Tracheophyta</taxon>
        <taxon>Spermatophyta</taxon>
        <taxon>Magnoliopsida</taxon>
        <taxon>eudicotyledons</taxon>
        <taxon>Gunneridae</taxon>
        <taxon>Pentapetalae</taxon>
        <taxon>rosids</taxon>
        <taxon>malvids</taxon>
        <taxon>Malvales</taxon>
        <taxon>Malvaceae</taxon>
        <taxon>Grewioideae</taxon>
        <taxon>Apeibeae</taxon>
        <taxon>Corchorus</taxon>
    </lineage>
</organism>
<feature type="region of interest" description="Disordered" evidence="1">
    <location>
        <begin position="1"/>
        <end position="29"/>
    </location>
</feature>
<sequence>MAHDEQPRKKPRKTAQQNKPSTLQIMERP</sequence>
<gene>
    <name evidence="2" type="ORF">COLO4_12676</name>
</gene>
<keyword evidence="3" id="KW-1185">Reference proteome</keyword>
<proteinExistence type="predicted"/>
<dbReference type="AlphaFoldDB" id="A0A1R3K039"/>
<evidence type="ECO:0000313" key="3">
    <source>
        <dbReference type="Proteomes" id="UP000187203"/>
    </source>
</evidence>
<evidence type="ECO:0000256" key="1">
    <source>
        <dbReference type="SAM" id="MobiDB-lite"/>
    </source>
</evidence>
<dbReference type="EMBL" id="AWUE01014939">
    <property type="protein sequence ID" value="OMP00437.1"/>
    <property type="molecule type" value="Genomic_DNA"/>
</dbReference>
<comment type="caution">
    <text evidence="2">The sequence shown here is derived from an EMBL/GenBank/DDBJ whole genome shotgun (WGS) entry which is preliminary data.</text>
</comment>
<accession>A0A1R3K039</accession>
<name>A0A1R3K039_9ROSI</name>
<feature type="compositionally biased region" description="Polar residues" evidence="1">
    <location>
        <begin position="14"/>
        <end position="29"/>
    </location>
</feature>
<reference evidence="3" key="1">
    <citation type="submission" date="2013-09" db="EMBL/GenBank/DDBJ databases">
        <title>Corchorus olitorius genome sequencing.</title>
        <authorList>
            <person name="Alam M."/>
            <person name="Haque M.S."/>
            <person name="Islam M.S."/>
            <person name="Emdad E.M."/>
            <person name="Islam M.M."/>
            <person name="Ahmed B."/>
            <person name="Halim A."/>
            <person name="Hossen Q.M.M."/>
            <person name="Hossain M.Z."/>
            <person name="Ahmed R."/>
            <person name="Khan M.M."/>
            <person name="Islam R."/>
            <person name="Rashid M.M."/>
            <person name="Khan S.A."/>
            <person name="Rahman M.S."/>
            <person name="Alam M."/>
            <person name="Yahiya A.S."/>
            <person name="Khan M.S."/>
            <person name="Azam M.S."/>
            <person name="Haque T."/>
            <person name="Lashkar M.Z.H."/>
            <person name="Akhand A.I."/>
            <person name="Morshed G."/>
            <person name="Roy S."/>
            <person name="Uddin K.S."/>
            <person name="Rabeya T."/>
            <person name="Hossain A.S."/>
            <person name="Chowdhury A."/>
            <person name="Snigdha A.R."/>
            <person name="Mortoza M.S."/>
            <person name="Matin S.A."/>
            <person name="Hoque S.M.E."/>
            <person name="Islam M.K."/>
            <person name="Roy D.K."/>
            <person name="Haider R."/>
            <person name="Moosa M.M."/>
            <person name="Elias S.M."/>
            <person name="Hasan A.M."/>
            <person name="Jahan S."/>
            <person name="Shafiuddin M."/>
            <person name="Mahmood N."/>
            <person name="Shommy N.S."/>
        </authorList>
    </citation>
    <scope>NUCLEOTIDE SEQUENCE [LARGE SCALE GENOMIC DNA]</scope>
    <source>
        <strain evidence="3">cv. O-4</strain>
    </source>
</reference>
<protein>
    <submittedName>
        <fullName evidence="2">Uncharacterized protein</fullName>
    </submittedName>
</protein>
<dbReference type="Proteomes" id="UP000187203">
    <property type="component" value="Unassembled WGS sequence"/>
</dbReference>